<keyword evidence="4" id="KW-0597">Phosphoprotein</keyword>
<reference evidence="16" key="1">
    <citation type="journal article" date="2019" name="Int. J. Syst. Evol. Microbiol.">
        <title>The Global Catalogue of Microorganisms (GCM) 10K type strain sequencing project: providing services to taxonomists for standard genome sequencing and annotation.</title>
        <authorList>
            <consortium name="The Broad Institute Genomics Platform"/>
            <consortium name="The Broad Institute Genome Sequencing Center for Infectious Disease"/>
            <person name="Wu L."/>
            <person name="Ma J."/>
        </authorList>
    </citation>
    <scope>NUCLEOTIDE SEQUENCE [LARGE SCALE GENOMIC DNA]</scope>
    <source>
        <strain evidence="16">KCTC 42087</strain>
    </source>
</reference>
<dbReference type="PROSITE" id="PS50110">
    <property type="entry name" value="RESPONSE_REGULATORY"/>
    <property type="match status" value="1"/>
</dbReference>
<dbReference type="InterPro" id="IPR036097">
    <property type="entry name" value="HisK_dim/P_sf"/>
</dbReference>
<dbReference type="Gene3D" id="3.30.565.10">
    <property type="entry name" value="Histidine kinase-like ATPase, C-terminal domain"/>
    <property type="match status" value="1"/>
</dbReference>
<comment type="caution">
    <text evidence="11">Lacks conserved residue(s) required for the propagation of feature annotation.</text>
</comment>
<evidence type="ECO:0000256" key="10">
    <source>
        <dbReference type="ARBA" id="ARBA00023136"/>
    </source>
</evidence>
<dbReference type="InterPro" id="IPR011006">
    <property type="entry name" value="CheY-like_superfamily"/>
</dbReference>
<evidence type="ECO:0000256" key="2">
    <source>
        <dbReference type="ARBA" id="ARBA00004236"/>
    </source>
</evidence>
<keyword evidence="16" id="KW-1185">Reference proteome</keyword>
<dbReference type="EMBL" id="JBHSON010000008">
    <property type="protein sequence ID" value="MFC5745499.1"/>
    <property type="molecule type" value="Genomic_DNA"/>
</dbReference>
<dbReference type="RefSeq" id="WP_378281198.1">
    <property type="nucleotide sequence ID" value="NZ_JBHSON010000008.1"/>
</dbReference>
<dbReference type="SMART" id="SM00387">
    <property type="entry name" value="HATPase_c"/>
    <property type="match status" value="1"/>
</dbReference>
<feature type="domain" description="Histidine kinase" evidence="12">
    <location>
        <begin position="251"/>
        <end position="445"/>
    </location>
</feature>
<dbReference type="SUPFAM" id="SSF52172">
    <property type="entry name" value="CheY-like"/>
    <property type="match status" value="1"/>
</dbReference>
<name>A0ABW0ZUV6_9ACTN</name>
<evidence type="ECO:0000259" key="14">
    <source>
        <dbReference type="PROSITE" id="PS50885"/>
    </source>
</evidence>
<proteinExistence type="predicted"/>
<evidence type="ECO:0000256" key="5">
    <source>
        <dbReference type="ARBA" id="ARBA00022679"/>
    </source>
</evidence>
<dbReference type="PRINTS" id="PR00344">
    <property type="entry name" value="BCTRLSENSOR"/>
</dbReference>
<dbReference type="InterPro" id="IPR001789">
    <property type="entry name" value="Sig_transdc_resp-reg_receiver"/>
</dbReference>
<dbReference type="PANTHER" id="PTHR45436:SF5">
    <property type="entry name" value="SENSOR HISTIDINE KINASE TRCS"/>
    <property type="match status" value="1"/>
</dbReference>
<keyword evidence="7" id="KW-0418">Kinase</keyword>
<sequence length="451" mass="47952">MLPDGSGVDACARLRRDGHRVPVVFLTARDATEDKIRGLTAGGDDYVTKPFSLEELIARIRAVLRRVRPPEREARPAFADTPRLPADLRPARITPDNPDGERFTRIEARVRPGGGDEEEGPFGRGVPDWRIRTAWLPEGRGTLVMAMRTTEQDELLGRTLGIQVTVTAAVLAGVGLLAWRAVRRATRPLEEIAETAGAIGDGDLSRRVPASGPRTEVGRLGTALNAMLAQIESAFRKRESSEERLRRFVADASHELRTPVATVRGYAELFRRGAADRPGDLAKARLDQGRPLENAPVDLAALAADAVADASAVEPDRPLALEAAGPVIVRGDAERLRQVLGNLLANVRRHTLPGTPATVRAEAGEDGAVLEVTDEGPGLDPADRARVFERFYRAAGRTGRTPDHGGAGLGLSIVAAVAEAHGGRAQAASAPGGGAAFRVVLPPLSPPDAPP</sequence>
<comment type="subcellular location">
    <subcellularLocation>
        <location evidence="2">Cell membrane</location>
    </subcellularLocation>
</comment>
<evidence type="ECO:0000256" key="3">
    <source>
        <dbReference type="ARBA" id="ARBA00012438"/>
    </source>
</evidence>
<keyword evidence="9" id="KW-0902">Two-component regulatory system</keyword>
<dbReference type="PROSITE" id="PS50109">
    <property type="entry name" value="HIS_KIN"/>
    <property type="match status" value="1"/>
</dbReference>
<keyword evidence="5" id="KW-0808">Transferase</keyword>
<dbReference type="PROSITE" id="PS50885">
    <property type="entry name" value="HAMP"/>
    <property type="match status" value="1"/>
</dbReference>
<keyword evidence="8" id="KW-1133">Transmembrane helix</keyword>
<keyword evidence="10" id="KW-0472">Membrane</keyword>
<dbReference type="CDD" id="cd06225">
    <property type="entry name" value="HAMP"/>
    <property type="match status" value="1"/>
</dbReference>
<dbReference type="InterPro" id="IPR003594">
    <property type="entry name" value="HATPase_dom"/>
</dbReference>
<comment type="caution">
    <text evidence="15">The sequence shown here is derived from an EMBL/GenBank/DDBJ whole genome shotgun (WGS) entry which is preliminary data.</text>
</comment>
<accession>A0ABW0ZUV6</accession>
<keyword evidence="15" id="KW-0067">ATP-binding</keyword>
<dbReference type="CDD" id="cd00082">
    <property type="entry name" value="HisKA"/>
    <property type="match status" value="1"/>
</dbReference>
<dbReference type="Pfam" id="PF00072">
    <property type="entry name" value="Response_reg"/>
    <property type="match status" value="1"/>
</dbReference>
<evidence type="ECO:0000259" key="12">
    <source>
        <dbReference type="PROSITE" id="PS50109"/>
    </source>
</evidence>
<feature type="domain" description="HAMP" evidence="14">
    <location>
        <begin position="183"/>
        <end position="236"/>
    </location>
</feature>
<evidence type="ECO:0000256" key="8">
    <source>
        <dbReference type="ARBA" id="ARBA00022989"/>
    </source>
</evidence>
<dbReference type="Gene3D" id="1.10.287.130">
    <property type="match status" value="1"/>
</dbReference>
<organism evidence="15 16">
    <name type="scientific">Actinomadura rugatobispora</name>
    <dbReference type="NCBI Taxonomy" id="1994"/>
    <lineage>
        <taxon>Bacteria</taxon>
        <taxon>Bacillati</taxon>
        <taxon>Actinomycetota</taxon>
        <taxon>Actinomycetes</taxon>
        <taxon>Streptosporangiales</taxon>
        <taxon>Thermomonosporaceae</taxon>
        <taxon>Actinomadura</taxon>
    </lineage>
</organism>
<evidence type="ECO:0000256" key="9">
    <source>
        <dbReference type="ARBA" id="ARBA00023012"/>
    </source>
</evidence>
<dbReference type="GO" id="GO:0005524">
    <property type="term" value="F:ATP binding"/>
    <property type="evidence" value="ECO:0007669"/>
    <property type="project" value="UniProtKB-KW"/>
</dbReference>
<dbReference type="Gene3D" id="6.10.340.10">
    <property type="match status" value="1"/>
</dbReference>
<dbReference type="InterPro" id="IPR005467">
    <property type="entry name" value="His_kinase_dom"/>
</dbReference>
<dbReference type="Pfam" id="PF00672">
    <property type="entry name" value="HAMP"/>
    <property type="match status" value="1"/>
</dbReference>
<evidence type="ECO:0000256" key="4">
    <source>
        <dbReference type="ARBA" id="ARBA00022553"/>
    </source>
</evidence>
<gene>
    <name evidence="15" type="ORF">ACFPZN_07770</name>
</gene>
<dbReference type="SMART" id="SM00388">
    <property type="entry name" value="HisKA"/>
    <property type="match status" value="1"/>
</dbReference>
<keyword evidence="6" id="KW-0812">Transmembrane</keyword>
<evidence type="ECO:0000256" key="11">
    <source>
        <dbReference type="PROSITE-ProRule" id="PRU00169"/>
    </source>
</evidence>
<dbReference type="EC" id="2.7.13.3" evidence="3"/>
<keyword evidence="15" id="KW-0547">Nucleotide-binding</keyword>
<dbReference type="SMART" id="SM00304">
    <property type="entry name" value="HAMP"/>
    <property type="match status" value="1"/>
</dbReference>
<evidence type="ECO:0000313" key="16">
    <source>
        <dbReference type="Proteomes" id="UP001596074"/>
    </source>
</evidence>
<dbReference type="SUPFAM" id="SSF55874">
    <property type="entry name" value="ATPase domain of HSP90 chaperone/DNA topoisomerase II/histidine kinase"/>
    <property type="match status" value="1"/>
</dbReference>
<dbReference type="InterPro" id="IPR036890">
    <property type="entry name" value="HATPase_C_sf"/>
</dbReference>
<dbReference type="Proteomes" id="UP001596074">
    <property type="component" value="Unassembled WGS sequence"/>
</dbReference>
<dbReference type="InterPro" id="IPR004358">
    <property type="entry name" value="Sig_transdc_His_kin-like_C"/>
</dbReference>
<evidence type="ECO:0000256" key="7">
    <source>
        <dbReference type="ARBA" id="ARBA00022777"/>
    </source>
</evidence>
<evidence type="ECO:0000256" key="1">
    <source>
        <dbReference type="ARBA" id="ARBA00000085"/>
    </source>
</evidence>
<dbReference type="Gene3D" id="3.40.50.2300">
    <property type="match status" value="1"/>
</dbReference>
<evidence type="ECO:0000256" key="6">
    <source>
        <dbReference type="ARBA" id="ARBA00022692"/>
    </source>
</evidence>
<comment type="catalytic activity">
    <reaction evidence="1">
        <text>ATP + protein L-histidine = ADP + protein N-phospho-L-histidine.</text>
        <dbReference type="EC" id="2.7.13.3"/>
    </reaction>
</comment>
<protein>
    <recommendedName>
        <fullName evidence="3">histidine kinase</fullName>
        <ecNumber evidence="3">2.7.13.3</ecNumber>
    </recommendedName>
</protein>
<dbReference type="InterPro" id="IPR050428">
    <property type="entry name" value="TCS_sensor_his_kinase"/>
</dbReference>
<feature type="domain" description="Response regulatory" evidence="13">
    <location>
        <begin position="1"/>
        <end position="64"/>
    </location>
</feature>
<dbReference type="InterPro" id="IPR003660">
    <property type="entry name" value="HAMP_dom"/>
</dbReference>
<dbReference type="SUPFAM" id="SSF47384">
    <property type="entry name" value="Homodimeric domain of signal transducing histidine kinase"/>
    <property type="match status" value="1"/>
</dbReference>
<dbReference type="Pfam" id="PF00512">
    <property type="entry name" value="HisKA"/>
    <property type="match status" value="1"/>
</dbReference>
<evidence type="ECO:0000313" key="15">
    <source>
        <dbReference type="EMBL" id="MFC5745499.1"/>
    </source>
</evidence>
<dbReference type="SUPFAM" id="SSF158472">
    <property type="entry name" value="HAMP domain-like"/>
    <property type="match status" value="1"/>
</dbReference>
<dbReference type="CDD" id="cd00075">
    <property type="entry name" value="HATPase"/>
    <property type="match status" value="1"/>
</dbReference>
<dbReference type="InterPro" id="IPR003661">
    <property type="entry name" value="HisK_dim/P_dom"/>
</dbReference>
<dbReference type="PANTHER" id="PTHR45436">
    <property type="entry name" value="SENSOR HISTIDINE KINASE YKOH"/>
    <property type="match status" value="1"/>
</dbReference>
<evidence type="ECO:0000259" key="13">
    <source>
        <dbReference type="PROSITE" id="PS50110"/>
    </source>
</evidence>
<dbReference type="Pfam" id="PF02518">
    <property type="entry name" value="HATPase_c"/>
    <property type="match status" value="1"/>
</dbReference>